<dbReference type="InterPro" id="IPR050194">
    <property type="entry name" value="Glycosyltransferase_grp1"/>
</dbReference>
<dbReference type="InterPro" id="IPR001296">
    <property type="entry name" value="Glyco_trans_1"/>
</dbReference>
<dbReference type="PANTHER" id="PTHR45947">
    <property type="entry name" value="SULFOQUINOVOSYL TRANSFERASE SQD2"/>
    <property type="match status" value="1"/>
</dbReference>
<dbReference type="GO" id="GO:0016757">
    <property type="term" value="F:glycosyltransferase activity"/>
    <property type="evidence" value="ECO:0007669"/>
    <property type="project" value="InterPro"/>
</dbReference>
<feature type="domain" description="Glycosyltransferase subfamily 4-like N-terminal" evidence="2">
    <location>
        <begin position="13"/>
        <end position="190"/>
    </location>
</feature>
<accession>A0A0G1B8T4</accession>
<feature type="domain" description="Glycosyl transferase family 1" evidence="1">
    <location>
        <begin position="205"/>
        <end position="344"/>
    </location>
</feature>
<sequence length="380" mass="42790">MKVALVHDYLKEYGGAERVVEALHEIFPEAPVYTAYYDPKGLGPHADRLKDWDIKTSWLQKIPGAGRLISPFRLLSAKAFESFDLSEYDVVISSCNIYFSKAVKVKPGALHISYIHTPPRYLYGYATSFNYKKSWWKRIGAELANHYLRIVDFETSQKPDILVANSENVKERIGKFYRREAVVIYPPVELFKGTPCSTARRPLVKRYYLSLSRLWKGKGVDIVVEACGRLGLPLKVVGSGPELQHLKTLATSYQLPTTIEFLGHVSDEERIKLYSEAKALIVAAEDEDFGITVVESMAAGTPVIALKSGGYLETVVEGKTGEFFAKGESDEETVDSLVKVLEKFDPNKYKVEDCVNQAEKFSQSKFKEKILDLIHSNLKS</sequence>
<dbReference type="InterPro" id="IPR028098">
    <property type="entry name" value="Glyco_trans_4-like_N"/>
</dbReference>
<organism evidence="3 4">
    <name type="scientific">Candidatus Daviesbacteria bacterium GW2011_GWA2_42_7</name>
    <dbReference type="NCBI Taxonomy" id="1618425"/>
    <lineage>
        <taxon>Bacteria</taxon>
        <taxon>Candidatus Daviesiibacteriota</taxon>
    </lineage>
</organism>
<dbReference type="AlphaFoldDB" id="A0A0G1B8T4"/>
<protein>
    <submittedName>
        <fullName evidence="3">Glycosyl transferase group 1</fullName>
    </submittedName>
</protein>
<dbReference type="SUPFAM" id="SSF53756">
    <property type="entry name" value="UDP-Glycosyltransferase/glycogen phosphorylase"/>
    <property type="match status" value="1"/>
</dbReference>
<dbReference type="Proteomes" id="UP000034785">
    <property type="component" value="Unassembled WGS sequence"/>
</dbReference>
<proteinExistence type="predicted"/>
<dbReference type="Gene3D" id="3.40.50.2000">
    <property type="entry name" value="Glycogen Phosphorylase B"/>
    <property type="match status" value="2"/>
</dbReference>
<comment type="caution">
    <text evidence="3">The sequence shown here is derived from an EMBL/GenBank/DDBJ whole genome shotgun (WGS) entry which is preliminary data.</text>
</comment>
<name>A0A0G1B8T4_9BACT</name>
<evidence type="ECO:0000313" key="4">
    <source>
        <dbReference type="Proteomes" id="UP000034785"/>
    </source>
</evidence>
<evidence type="ECO:0000313" key="3">
    <source>
        <dbReference type="EMBL" id="KKS69624.1"/>
    </source>
</evidence>
<evidence type="ECO:0000259" key="2">
    <source>
        <dbReference type="Pfam" id="PF13439"/>
    </source>
</evidence>
<dbReference type="PATRIC" id="fig|1618425.3.peg.719"/>
<dbReference type="EMBL" id="LCEJ01000049">
    <property type="protein sequence ID" value="KKS69624.1"/>
    <property type="molecule type" value="Genomic_DNA"/>
</dbReference>
<keyword evidence="3" id="KW-0808">Transferase</keyword>
<dbReference type="Pfam" id="PF00534">
    <property type="entry name" value="Glycos_transf_1"/>
    <property type="match status" value="1"/>
</dbReference>
<reference evidence="3 4" key="1">
    <citation type="journal article" date="2015" name="Nature">
        <title>rRNA introns, odd ribosomes, and small enigmatic genomes across a large radiation of phyla.</title>
        <authorList>
            <person name="Brown C.T."/>
            <person name="Hug L.A."/>
            <person name="Thomas B.C."/>
            <person name="Sharon I."/>
            <person name="Castelle C.J."/>
            <person name="Singh A."/>
            <person name="Wilkins M.J."/>
            <person name="Williams K.H."/>
            <person name="Banfield J.F."/>
        </authorList>
    </citation>
    <scope>NUCLEOTIDE SEQUENCE [LARGE SCALE GENOMIC DNA]</scope>
</reference>
<dbReference type="PANTHER" id="PTHR45947:SF3">
    <property type="entry name" value="SULFOQUINOVOSYL TRANSFERASE SQD2"/>
    <property type="match status" value="1"/>
</dbReference>
<gene>
    <name evidence="3" type="ORF">UV41_C0049G0006</name>
</gene>
<dbReference type="Pfam" id="PF13439">
    <property type="entry name" value="Glyco_transf_4"/>
    <property type="match status" value="1"/>
</dbReference>
<evidence type="ECO:0000259" key="1">
    <source>
        <dbReference type="Pfam" id="PF00534"/>
    </source>
</evidence>